<accession>A0A1E7EKS0</accession>
<gene>
    <name evidence="1" type="ORF">FRACYDRAFT_254540</name>
</gene>
<protein>
    <submittedName>
        <fullName evidence="1">Uncharacterized protein</fullName>
    </submittedName>
</protein>
<dbReference type="InParanoid" id="A0A1E7EKS0"/>
<organism evidence="1 2">
    <name type="scientific">Fragilariopsis cylindrus CCMP1102</name>
    <dbReference type="NCBI Taxonomy" id="635003"/>
    <lineage>
        <taxon>Eukaryota</taxon>
        <taxon>Sar</taxon>
        <taxon>Stramenopiles</taxon>
        <taxon>Ochrophyta</taxon>
        <taxon>Bacillariophyta</taxon>
        <taxon>Bacillariophyceae</taxon>
        <taxon>Bacillariophycidae</taxon>
        <taxon>Bacillariales</taxon>
        <taxon>Bacillariaceae</taxon>
        <taxon>Fragilariopsis</taxon>
    </lineage>
</organism>
<evidence type="ECO:0000313" key="2">
    <source>
        <dbReference type="Proteomes" id="UP000095751"/>
    </source>
</evidence>
<keyword evidence="2" id="KW-1185">Reference proteome</keyword>
<dbReference type="EMBL" id="KV784408">
    <property type="protein sequence ID" value="OEU06520.1"/>
    <property type="molecule type" value="Genomic_DNA"/>
</dbReference>
<dbReference type="Proteomes" id="UP000095751">
    <property type="component" value="Unassembled WGS sequence"/>
</dbReference>
<dbReference type="AlphaFoldDB" id="A0A1E7EKS0"/>
<sequence>MAVCFNSSKLLEPTPEMIDELEHGAWQIYYCGMHLLASSIMYIKVMQSRTKAMLCTINELMMVWCHSIHLPVPVPVLSPCDVRPKGHLGCTKVAAPHIKERQDCSMLEARLFYKSIMSSFSLHGNGNAFVFGSA</sequence>
<name>A0A1E7EKS0_9STRA</name>
<dbReference type="KEGG" id="fcy:FRACYDRAFT_254540"/>
<reference evidence="1 2" key="1">
    <citation type="submission" date="2016-09" db="EMBL/GenBank/DDBJ databases">
        <title>Extensive genetic diversity and differential bi-allelic expression allows diatom success in the polar Southern Ocean.</title>
        <authorList>
            <consortium name="DOE Joint Genome Institute"/>
            <person name="Mock T."/>
            <person name="Otillar R.P."/>
            <person name="Strauss J."/>
            <person name="Dupont C."/>
            <person name="Frickenhaus S."/>
            <person name="Maumus F."/>
            <person name="Mcmullan M."/>
            <person name="Sanges R."/>
            <person name="Schmutz J."/>
            <person name="Toseland A."/>
            <person name="Valas R."/>
            <person name="Veluchamy A."/>
            <person name="Ward B.J."/>
            <person name="Allen A."/>
            <person name="Barry K."/>
            <person name="Falciatore A."/>
            <person name="Ferrante M."/>
            <person name="Fortunato A.E."/>
            <person name="Gloeckner G."/>
            <person name="Gruber A."/>
            <person name="Hipkin R."/>
            <person name="Janech M."/>
            <person name="Kroth P."/>
            <person name="Leese F."/>
            <person name="Lindquist E."/>
            <person name="Lyon B.R."/>
            <person name="Martin J."/>
            <person name="Mayer C."/>
            <person name="Parker M."/>
            <person name="Quesneville H."/>
            <person name="Raymond J."/>
            <person name="Uhlig C."/>
            <person name="Valentin K.U."/>
            <person name="Worden A.Z."/>
            <person name="Armbrust E.V."/>
            <person name="Bowler C."/>
            <person name="Green B."/>
            <person name="Moulton V."/>
            <person name="Van Oosterhout C."/>
            <person name="Grigoriev I."/>
        </authorList>
    </citation>
    <scope>NUCLEOTIDE SEQUENCE [LARGE SCALE GENOMIC DNA]</scope>
    <source>
        <strain evidence="1 2">CCMP1102</strain>
    </source>
</reference>
<proteinExistence type="predicted"/>
<evidence type="ECO:0000313" key="1">
    <source>
        <dbReference type="EMBL" id="OEU06520.1"/>
    </source>
</evidence>